<dbReference type="GO" id="GO:0004659">
    <property type="term" value="F:prenyltransferase activity"/>
    <property type="evidence" value="ECO:0007669"/>
    <property type="project" value="InterPro"/>
</dbReference>
<keyword evidence="2" id="KW-0479">Metal-binding</keyword>
<name>A0A317WX60_9EURO</name>
<keyword evidence="3" id="KW-0460">Magnesium</keyword>
<dbReference type="GO" id="GO:0008299">
    <property type="term" value="P:isoprenoid biosynthetic process"/>
    <property type="evidence" value="ECO:0007669"/>
    <property type="project" value="InterPro"/>
</dbReference>
<dbReference type="GeneID" id="37067921"/>
<dbReference type="GO" id="GO:0046165">
    <property type="term" value="P:alcohol biosynthetic process"/>
    <property type="evidence" value="ECO:0007669"/>
    <property type="project" value="UniProtKB-ARBA"/>
</dbReference>
<evidence type="ECO:0000256" key="3">
    <source>
        <dbReference type="ARBA" id="ARBA00022842"/>
    </source>
</evidence>
<dbReference type="InterPro" id="IPR000092">
    <property type="entry name" value="Polyprenyl_synt"/>
</dbReference>
<evidence type="ECO:0000256" key="4">
    <source>
        <dbReference type="RuleBase" id="RU004466"/>
    </source>
</evidence>
<dbReference type="PROSITE" id="PS00723">
    <property type="entry name" value="POLYPRENYL_SYNTHASE_1"/>
    <property type="match status" value="1"/>
</dbReference>
<dbReference type="Proteomes" id="UP000247233">
    <property type="component" value="Unassembled WGS sequence"/>
</dbReference>
<dbReference type="VEuPathDB" id="FungiDB:BO70DRAFT_384834"/>
<keyword evidence="1 4" id="KW-0808">Transferase</keyword>
<dbReference type="Pfam" id="PF00348">
    <property type="entry name" value="polyprenyl_synt"/>
    <property type="match status" value="2"/>
</dbReference>
<dbReference type="PANTHER" id="PTHR12001">
    <property type="entry name" value="GERANYLGERANYL PYROPHOSPHATE SYNTHASE"/>
    <property type="match status" value="1"/>
</dbReference>
<dbReference type="InterPro" id="IPR008949">
    <property type="entry name" value="Isoprenoid_synthase_dom_sf"/>
</dbReference>
<evidence type="ECO:0000256" key="2">
    <source>
        <dbReference type="ARBA" id="ARBA00022723"/>
    </source>
</evidence>
<dbReference type="InterPro" id="IPR033749">
    <property type="entry name" value="Polyprenyl_synt_CS"/>
</dbReference>
<comment type="caution">
    <text evidence="6">The sequence shown here is derived from an EMBL/GenBank/DDBJ whole genome shotgun (WGS) entry which is preliminary data.</text>
</comment>
<dbReference type="STRING" id="1448321.A0A317WX60"/>
<evidence type="ECO:0000313" key="6">
    <source>
        <dbReference type="EMBL" id="PWY89787.1"/>
    </source>
</evidence>
<feature type="compositionally biased region" description="Basic and acidic residues" evidence="5">
    <location>
        <begin position="17"/>
        <end position="34"/>
    </location>
</feature>
<evidence type="ECO:0000256" key="5">
    <source>
        <dbReference type="SAM" id="MobiDB-lite"/>
    </source>
</evidence>
<dbReference type="AlphaFoldDB" id="A0A317WX60"/>
<dbReference type="RefSeq" id="XP_025402618.1">
    <property type="nucleotide sequence ID" value="XM_025545684.1"/>
</dbReference>
<feature type="region of interest" description="Disordered" evidence="5">
    <location>
        <begin position="1"/>
        <end position="50"/>
    </location>
</feature>
<gene>
    <name evidence="6" type="ORF">BO70DRAFT_384834</name>
</gene>
<dbReference type="PROSITE" id="PS00444">
    <property type="entry name" value="POLYPRENYL_SYNTHASE_2"/>
    <property type="match status" value="1"/>
</dbReference>
<keyword evidence="7" id="KW-1185">Reference proteome</keyword>
<dbReference type="SUPFAM" id="SSF48576">
    <property type="entry name" value="Terpenoid synthases"/>
    <property type="match status" value="1"/>
</dbReference>
<dbReference type="Gene3D" id="1.10.600.10">
    <property type="entry name" value="Farnesyl Diphosphate Synthase"/>
    <property type="match status" value="1"/>
</dbReference>
<dbReference type="CDD" id="cd00685">
    <property type="entry name" value="Trans_IPPS_HT"/>
    <property type="match status" value="1"/>
</dbReference>
<dbReference type="GO" id="GO:0046872">
    <property type="term" value="F:metal ion binding"/>
    <property type="evidence" value="ECO:0007669"/>
    <property type="project" value="UniProtKB-KW"/>
</dbReference>
<sequence>MESSRMDHSAQPMPDEGFDRSRNRRESNDNRETPESPSEIYPSKSQESPPLRYLLEQSGKDFRGTLIRAFNEWLQIPTRKVEIITRIVELLHTSSLLIDDIEDSSELRRGLPVAHSSIYGHANLKAHLDASHIFNEEPLDLHIGQGLDLYWRENLVCPDEEDYLEMIRQKTGGLLRLAVRLMLLETNKPDDFITLADSVGIAFQIGDDYRNLRNPKSFVAKGPCEDLTEGKFSLPVIHSLRSNPEDTRILAILRQRTKDEAVKQYAIAYMESTGSFEYCERLLVQGLGPKEGRDGFDHVFAMLALR</sequence>
<organism evidence="6 7">
    <name type="scientific">Aspergillus heteromorphus CBS 117.55</name>
    <dbReference type="NCBI Taxonomy" id="1448321"/>
    <lineage>
        <taxon>Eukaryota</taxon>
        <taxon>Fungi</taxon>
        <taxon>Dikarya</taxon>
        <taxon>Ascomycota</taxon>
        <taxon>Pezizomycotina</taxon>
        <taxon>Eurotiomycetes</taxon>
        <taxon>Eurotiomycetidae</taxon>
        <taxon>Eurotiales</taxon>
        <taxon>Aspergillaceae</taxon>
        <taxon>Aspergillus</taxon>
        <taxon>Aspergillus subgen. Circumdati</taxon>
    </lineage>
</organism>
<protein>
    <submittedName>
        <fullName evidence="6">Terpenoid synthase</fullName>
    </submittedName>
</protein>
<dbReference type="GO" id="GO:0043386">
    <property type="term" value="P:mycotoxin biosynthetic process"/>
    <property type="evidence" value="ECO:0007669"/>
    <property type="project" value="UniProtKB-ARBA"/>
</dbReference>
<accession>A0A317WX60</accession>
<evidence type="ECO:0000313" key="7">
    <source>
        <dbReference type="Proteomes" id="UP000247233"/>
    </source>
</evidence>
<reference evidence="6 7" key="1">
    <citation type="submission" date="2016-12" db="EMBL/GenBank/DDBJ databases">
        <title>The genomes of Aspergillus section Nigri reveals drivers in fungal speciation.</title>
        <authorList>
            <consortium name="DOE Joint Genome Institute"/>
            <person name="Vesth T.C."/>
            <person name="Nybo J."/>
            <person name="Theobald S."/>
            <person name="Brandl J."/>
            <person name="Frisvad J.C."/>
            <person name="Nielsen K.F."/>
            <person name="Lyhne E.K."/>
            <person name="Kogle M.E."/>
            <person name="Kuo A."/>
            <person name="Riley R."/>
            <person name="Clum A."/>
            <person name="Nolan M."/>
            <person name="Lipzen A."/>
            <person name="Salamov A."/>
            <person name="Henrissat B."/>
            <person name="Wiebenga A."/>
            <person name="De Vries R.P."/>
            <person name="Grigoriev I.V."/>
            <person name="Mortensen U.H."/>
            <person name="Andersen M.R."/>
            <person name="Baker S.E."/>
        </authorList>
    </citation>
    <scope>NUCLEOTIDE SEQUENCE [LARGE SCALE GENOMIC DNA]</scope>
    <source>
        <strain evidence="6 7">CBS 117.55</strain>
    </source>
</reference>
<dbReference type="EMBL" id="MSFL01000003">
    <property type="protein sequence ID" value="PWY89787.1"/>
    <property type="molecule type" value="Genomic_DNA"/>
</dbReference>
<proteinExistence type="inferred from homology"/>
<evidence type="ECO:0000256" key="1">
    <source>
        <dbReference type="ARBA" id="ARBA00022679"/>
    </source>
</evidence>
<comment type="similarity">
    <text evidence="4">Belongs to the FPP/GGPP synthase family.</text>
</comment>
<dbReference type="PANTHER" id="PTHR12001:SF44">
    <property type="entry name" value="GERANYLGERANYL PYROPHOSPHATE SYNTHASE"/>
    <property type="match status" value="1"/>
</dbReference>
<dbReference type="OrthoDB" id="6921389at2759"/>